<sequence length="71" mass="8020">MGERTGSRVLQWVWSYVAGSDNYPEYIVTQTPTSAIRNDVTNEYLFPYSYMPSTASDDQQALAQLSMAMSK</sequence>
<protein>
    <submittedName>
        <fullName evidence="1">Uncharacterized protein</fullName>
    </submittedName>
</protein>
<dbReference type="EMBL" id="JAQOWY010000703">
    <property type="protein sequence ID" value="KAK1839218.1"/>
    <property type="molecule type" value="Genomic_DNA"/>
</dbReference>
<comment type="caution">
    <text evidence="1">The sequence shown here is derived from an EMBL/GenBank/DDBJ whole genome shotgun (WGS) entry which is preliminary data.</text>
</comment>
<proteinExistence type="predicted"/>
<dbReference type="Proteomes" id="UP001243330">
    <property type="component" value="Unassembled WGS sequence"/>
</dbReference>
<evidence type="ECO:0000313" key="2">
    <source>
        <dbReference type="Proteomes" id="UP001243330"/>
    </source>
</evidence>
<reference evidence="1" key="1">
    <citation type="submission" date="2023-01" db="EMBL/GenBank/DDBJ databases">
        <title>Colletotrichum chrysophilum M932 genome sequence.</title>
        <authorList>
            <person name="Baroncelli R."/>
        </authorList>
    </citation>
    <scope>NUCLEOTIDE SEQUENCE</scope>
    <source>
        <strain evidence="1">M932</strain>
    </source>
</reference>
<organism evidence="1 2">
    <name type="scientific">Colletotrichum chrysophilum</name>
    <dbReference type="NCBI Taxonomy" id="1836956"/>
    <lineage>
        <taxon>Eukaryota</taxon>
        <taxon>Fungi</taxon>
        <taxon>Dikarya</taxon>
        <taxon>Ascomycota</taxon>
        <taxon>Pezizomycotina</taxon>
        <taxon>Sordariomycetes</taxon>
        <taxon>Hypocreomycetidae</taxon>
        <taxon>Glomerellales</taxon>
        <taxon>Glomerellaceae</taxon>
        <taxon>Colletotrichum</taxon>
        <taxon>Colletotrichum gloeosporioides species complex</taxon>
    </lineage>
</organism>
<gene>
    <name evidence="1" type="ORF">CCHR01_18162</name>
</gene>
<name>A0AAD9A156_9PEZI</name>
<evidence type="ECO:0000313" key="1">
    <source>
        <dbReference type="EMBL" id="KAK1839218.1"/>
    </source>
</evidence>
<keyword evidence="2" id="KW-1185">Reference proteome</keyword>
<accession>A0AAD9A156</accession>
<dbReference type="AlphaFoldDB" id="A0AAD9A156"/>